<dbReference type="InterPro" id="IPR011054">
    <property type="entry name" value="Rudment_hybrid_motif"/>
</dbReference>
<dbReference type="NCBIfam" id="TIGR00514">
    <property type="entry name" value="accC"/>
    <property type="match status" value="1"/>
</dbReference>
<dbReference type="PROSITE" id="PS00866">
    <property type="entry name" value="CPSASE_1"/>
    <property type="match status" value="1"/>
</dbReference>
<dbReference type="InterPro" id="IPR013815">
    <property type="entry name" value="ATP_grasp_subdomain_1"/>
</dbReference>
<evidence type="ECO:0000259" key="18">
    <source>
        <dbReference type="PROSITE" id="PS50975"/>
    </source>
</evidence>
<keyword evidence="12 17" id="KW-0443">Lipid metabolism</keyword>
<evidence type="ECO:0000256" key="12">
    <source>
        <dbReference type="ARBA" id="ARBA00023098"/>
    </source>
</evidence>
<comment type="function">
    <text evidence="1 17">This protein is a component of the acetyl coenzyme A carboxylase complex; first, biotin carboxylase catalyzes the carboxylation of the carrier protein and then the transcarboxylase transfers the carboxyl group to form malonyl-CoA.</text>
</comment>
<dbReference type="SMART" id="SM00878">
    <property type="entry name" value="Biotin_carb_C"/>
    <property type="match status" value="1"/>
</dbReference>
<dbReference type="InterPro" id="IPR004549">
    <property type="entry name" value="Acetyl_CoA_COase_biotin_COase"/>
</dbReference>
<evidence type="ECO:0000256" key="10">
    <source>
        <dbReference type="ARBA" id="ARBA00022840"/>
    </source>
</evidence>
<dbReference type="NCBIfam" id="NF006367">
    <property type="entry name" value="PRK08591.1"/>
    <property type="match status" value="1"/>
</dbReference>
<evidence type="ECO:0000256" key="7">
    <source>
        <dbReference type="ARBA" id="ARBA00022723"/>
    </source>
</evidence>
<dbReference type="InterPro" id="IPR016185">
    <property type="entry name" value="PreATP-grasp_dom_sf"/>
</dbReference>
<evidence type="ECO:0000313" key="21">
    <source>
        <dbReference type="Proteomes" id="UP000295310"/>
    </source>
</evidence>
<evidence type="ECO:0000256" key="5">
    <source>
        <dbReference type="ARBA" id="ARBA00022516"/>
    </source>
</evidence>
<sequence>MRKVLIANRGEIAVRIIRALKELGIQSVAIYSEADREALHAQLADEAYCVGPKYSKDSYLNIPNILSIASSTGCDGIHPGYGFLAENADFAEMCEACNIKFIGPGHAAINKMGIKDIAKKEMIKANVPVVPGSDGLVDTVEDAKAEAERIGYPVIIKATAGGGGKGIRVARNEEELETGFRMTEQEAEVSFGNKGLYIEKFIENFRHIEIQVLADSFGHTIHLGERDCTIQRRMQKLVEESPSPAITSETRAEMGAAAVRAAQVVGYESAGTIEFIYDLDSDQFYFMEMNTRIQVEHPVTEMVTSCDLVKWQIRIAAGEPLTLQQEDVQFTGHAIELRINAENPVKNFMPSAGEITQYLVPGGYGVRVDSACYNGYTIPPYYDSMVAKLIVHQPTREEAIQCALRALDEYIIMGIYTTIPFHQALLKHPVFRSSEYSTDFLNENKLNIE</sequence>
<dbReference type="EMBL" id="SCWA01000009">
    <property type="protein sequence ID" value="TDL97872.1"/>
    <property type="molecule type" value="Genomic_DNA"/>
</dbReference>
<dbReference type="GO" id="GO:0005524">
    <property type="term" value="F:ATP binding"/>
    <property type="evidence" value="ECO:0007669"/>
    <property type="project" value="UniProtKB-UniRule"/>
</dbReference>
<feature type="domain" description="Biotin carboxylation" evidence="19">
    <location>
        <begin position="1"/>
        <end position="446"/>
    </location>
</feature>
<evidence type="ECO:0000256" key="16">
    <source>
        <dbReference type="PROSITE-ProRule" id="PRU00409"/>
    </source>
</evidence>
<dbReference type="Gene3D" id="3.30.1490.20">
    <property type="entry name" value="ATP-grasp fold, A domain"/>
    <property type="match status" value="1"/>
</dbReference>
<evidence type="ECO:0000256" key="13">
    <source>
        <dbReference type="ARBA" id="ARBA00023160"/>
    </source>
</evidence>
<evidence type="ECO:0000256" key="6">
    <source>
        <dbReference type="ARBA" id="ARBA00022598"/>
    </source>
</evidence>
<comment type="subunit">
    <text evidence="3 17">Acetyl-CoA carboxylase is a heterohexamer of biotin carboxyl carrier protein, biotin carboxylase and the two subunits of carboxyl transferase in a 2:2 complex.</text>
</comment>
<dbReference type="GO" id="GO:0046872">
    <property type="term" value="F:metal ion binding"/>
    <property type="evidence" value="ECO:0007669"/>
    <property type="project" value="UniProtKB-KW"/>
</dbReference>
<dbReference type="SUPFAM" id="SSF51246">
    <property type="entry name" value="Rudiment single hybrid motif"/>
    <property type="match status" value="1"/>
</dbReference>
<dbReference type="FunFam" id="3.30.1490.20:FF:000018">
    <property type="entry name" value="Biotin carboxylase"/>
    <property type="match status" value="1"/>
</dbReference>
<dbReference type="PANTHER" id="PTHR48095:SF2">
    <property type="entry name" value="BIOTIN CARBOXYLASE, CHLOROPLASTIC"/>
    <property type="match status" value="1"/>
</dbReference>
<evidence type="ECO:0000259" key="19">
    <source>
        <dbReference type="PROSITE" id="PS50979"/>
    </source>
</evidence>
<dbReference type="PANTHER" id="PTHR48095">
    <property type="entry name" value="PYRUVATE CARBOXYLASE SUBUNIT A"/>
    <property type="match status" value="1"/>
</dbReference>
<dbReference type="Proteomes" id="UP000295310">
    <property type="component" value="Unassembled WGS sequence"/>
</dbReference>
<keyword evidence="11" id="KW-0460">Magnesium</keyword>
<evidence type="ECO:0000313" key="20">
    <source>
        <dbReference type="EMBL" id="TDL97872.1"/>
    </source>
</evidence>
<evidence type="ECO:0000256" key="2">
    <source>
        <dbReference type="ARBA" id="ARBA00004956"/>
    </source>
</evidence>
<keyword evidence="21" id="KW-1185">Reference proteome</keyword>
<evidence type="ECO:0000256" key="14">
    <source>
        <dbReference type="ARBA" id="ARBA00023267"/>
    </source>
</evidence>
<name>A0A4R6BDP5_9STAP</name>
<reference evidence="20 21" key="1">
    <citation type="submission" date="2019-01" db="EMBL/GenBank/DDBJ databases">
        <title>Draft genome sequences of the type strains of six Macrococcus species.</title>
        <authorList>
            <person name="Mazhar S."/>
            <person name="Altermann E."/>
            <person name="Hill C."/>
            <person name="Mcauliffe O."/>
        </authorList>
    </citation>
    <scope>NUCLEOTIDE SEQUENCE [LARGE SCALE GENOMIC DNA]</scope>
    <source>
        <strain evidence="20 21">CCM4811</strain>
    </source>
</reference>
<keyword evidence="7" id="KW-0479">Metal-binding</keyword>
<dbReference type="InterPro" id="IPR005481">
    <property type="entry name" value="BC-like_N"/>
</dbReference>
<evidence type="ECO:0000256" key="8">
    <source>
        <dbReference type="ARBA" id="ARBA00022741"/>
    </source>
</evidence>
<keyword evidence="6 17" id="KW-0436">Ligase</keyword>
<dbReference type="Gene3D" id="3.40.50.20">
    <property type="match status" value="1"/>
</dbReference>
<evidence type="ECO:0000256" key="3">
    <source>
        <dbReference type="ARBA" id="ARBA00011750"/>
    </source>
</evidence>
<dbReference type="GO" id="GO:0004075">
    <property type="term" value="F:biotin carboxylase activity"/>
    <property type="evidence" value="ECO:0007669"/>
    <property type="project" value="UniProtKB-EC"/>
</dbReference>
<dbReference type="GO" id="GO:2001295">
    <property type="term" value="P:malonyl-CoA biosynthetic process"/>
    <property type="evidence" value="ECO:0007669"/>
    <property type="project" value="UniProtKB-UniPathway"/>
</dbReference>
<organism evidence="20 21">
    <name type="scientific">Macrococcus brunensis</name>
    <dbReference type="NCBI Taxonomy" id="198483"/>
    <lineage>
        <taxon>Bacteria</taxon>
        <taxon>Bacillati</taxon>
        <taxon>Bacillota</taxon>
        <taxon>Bacilli</taxon>
        <taxon>Bacillales</taxon>
        <taxon>Staphylococcaceae</taxon>
        <taxon>Macrococcus</taxon>
    </lineage>
</organism>
<comment type="catalytic activity">
    <reaction evidence="15 17">
        <text>N(6)-biotinyl-L-lysyl-[protein] + hydrogencarbonate + ATP = N(6)-carboxybiotinyl-L-lysyl-[protein] + ADP + phosphate + H(+)</text>
        <dbReference type="Rhea" id="RHEA:13501"/>
        <dbReference type="Rhea" id="RHEA-COMP:10505"/>
        <dbReference type="Rhea" id="RHEA-COMP:10506"/>
        <dbReference type="ChEBI" id="CHEBI:15378"/>
        <dbReference type="ChEBI" id="CHEBI:17544"/>
        <dbReference type="ChEBI" id="CHEBI:30616"/>
        <dbReference type="ChEBI" id="CHEBI:43474"/>
        <dbReference type="ChEBI" id="CHEBI:83144"/>
        <dbReference type="ChEBI" id="CHEBI:83145"/>
        <dbReference type="ChEBI" id="CHEBI:456216"/>
        <dbReference type="EC" id="6.3.4.14"/>
    </reaction>
</comment>
<evidence type="ECO:0000256" key="4">
    <source>
        <dbReference type="ARBA" id="ARBA00013263"/>
    </source>
</evidence>
<evidence type="ECO:0000256" key="1">
    <source>
        <dbReference type="ARBA" id="ARBA00003761"/>
    </source>
</evidence>
<dbReference type="InterPro" id="IPR005479">
    <property type="entry name" value="CPAse_ATP-bd"/>
</dbReference>
<keyword evidence="10 16" id="KW-0067">ATP-binding</keyword>
<dbReference type="AlphaFoldDB" id="A0A4R6BDP5"/>
<dbReference type="UniPathway" id="UPA00655">
    <property type="reaction ID" value="UER00711"/>
</dbReference>
<dbReference type="PROSITE" id="PS50975">
    <property type="entry name" value="ATP_GRASP"/>
    <property type="match status" value="1"/>
</dbReference>
<gene>
    <name evidence="20" type="primary">accC</name>
    <name evidence="20" type="ORF">ERX27_06330</name>
</gene>
<dbReference type="FunFam" id="3.40.50.20:FF:000010">
    <property type="entry name" value="Propionyl-CoA carboxylase subunit alpha"/>
    <property type="match status" value="1"/>
</dbReference>
<dbReference type="Pfam" id="PF00289">
    <property type="entry name" value="Biotin_carb_N"/>
    <property type="match status" value="1"/>
</dbReference>
<dbReference type="FunFam" id="3.30.470.20:FF:000028">
    <property type="entry name" value="Methylcrotonoyl-CoA carboxylase subunit alpha, mitochondrial"/>
    <property type="match status" value="1"/>
</dbReference>
<keyword evidence="9 17" id="KW-0276">Fatty acid metabolism</keyword>
<dbReference type="GO" id="GO:0006633">
    <property type="term" value="P:fatty acid biosynthetic process"/>
    <property type="evidence" value="ECO:0007669"/>
    <property type="project" value="UniProtKB-KW"/>
</dbReference>
<keyword evidence="8 16" id="KW-0547">Nucleotide-binding</keyword>
<dbReference type="InterPro" id="IPR051602">
    <property type="entry name" value="ACC_Biotin_Carboxylase"/>
</dbReference>
<dbReference type="PROSITE" id="PS50979">
    <property type="entry name" value="BC"/>
    <property type="match status" value="1"/>
</dbReference>
<protein>
    <recommendedName>
        <fullName evidence="4 17">Biotin carboxylase</fullName>
        <ecNumber evidence="4 17">6.3.4.14</ecNumber>
    </recommendedName>
    <alternativeName>
        <fullName evidence="17">Acetyl-coenzyme A carboxylase biotin carboxylase subunit A</fullName>
    </alternativeName>
</protein>
<dbReference type="InterPro" id="IPR011761">
    <property type="entry name" value="ATP-grasp"/>
</dbReference>
<evidence type="ECO:0000256" key="11">
    <source>
        <dbReference type="ARBA" id="ARBA00022842"/>
    </source>
</evidence>
<keyword evidence="13 17" id="KW-0275">Fatty acid biosynthesis</keyword>
<accession>A0A4R6BDP5</accession>
<dbReference type="InterPro" id="IPR011764">
    <property type="entry name" value="Biotin_carboxylation_dom"/>
</dbReference>
<dbReference type="EC" id="6.3.4.14" evidence="4 17"/>
<feature type="domain" description="ATP-grasp" evidence="18">
    <location>
        <begin position="119"/>
        <end position="317"/>
    </location>
</feature>
<comment type="caution">
    <text evidence="20">The sequence shown here is derived from an EMBL/GenBank/DDBJ whole genome shotgun (WGS) entry which is preliminary data.</text>
</comment>
<dbReference type="SUPFAM" id="SSF56059">
    <property type="entry name" value="Glutathione synthetase ATP-binding domain-like"/>
    <property type="match status" value="1"/>
</dbReference>
<proteinExistence type="predicted"/>
<evidence type="ECO:0000256" key="9">
    <source>
        <dbReference type="ARBA" id="ARBA00022832"/>
    </source>
</evidence>
<dbReference type="InterPro" id="IPR005482">
    <property type="entry name" value="Biotin_COase_C"/>
</dbReference>
<comment type="pathway">
    <text evidence="2 17">Lipid metabolism; malonyl-CoA biosynthesis; malonyl-CoA from acetyl-CoA: step 1/1.</text>
</comment>
<dbReference type="Gene3D" id="3.30.470.20">
    <property type="entry name" value="ATP-grasp fold, B domain"/>
    <property type="match status" value="1"/>
</dbReference>
<keyword evidence="14 17" id="KW-0092">Biotin</keyword>
<dbReference type="Pfam" id="PF02786">
    <property type="entry name" value="CPSase_L_D2"/>
    <property type="match status" value="1"/>
</dbReference>
<dbReference type="PROSITE" id="PS00867">
    <property type="entry name" value="CPSASE_2"/>
    <property type="match status" value="1"/>
</dbReference>
<keyword evidence="5 17" id="KW-0444">Lipid biosynthesis</keyword>
<evidence type="ECO:0000256" key="17">
    <source>
        <dbReference type="RuleBase" id="RU365063"/>
    </source>
</evidence>
<dbReference type="RefSeq" id="WP_133431994.1">
    <property type="nucleotide sequence ID" value="NZ_CP092179.1"/>
</dbReference>
<dbReference type="OrthoDB" id="9807469at2"/>
<dbReference type="Pfam" id="PF02785">
    <property type="entry name" value="Biotin_carb_C"/>
    <property type="match status" value="1"/>
</dbReference>
<dbReference type="SUPFAM" id="SSF52440">
    <property type="entry name" value="PreATP-grasp domain"/>
    <property type="match status" value="1"/>
</dbReference>
<evidence type="ECO:0000256" key="15">
    <source>
        <dbReference type="ARBA" id="ARBA00048600"/>
    </source>
</evidence>